<evidence type="ECO:0000313" key="3">
    <source>
        <dbReference type="EMBL" id="MFC5475779.1"/>
    </source>
</evidence>
<comment type="caution">
    <text evidence="3">The sequence shown here is derived from an EMBL/GenBank/DDBJ whole genome shotgun (WGS) entry which is preliminary data.</text>
</comment>
<keyword evidence="1" id="KW-0732">Signal</keyword>
<feature type="signal peptide" evidence="1">
    <location>
        <begin position="1"/>
        <end position="23"/>
    </location>
</feature>
<sequence>MNRYKKLATVAVLLTSMAAFAYAAEPIASDAVAMSKAKITLTQAIATAEQNANGKALSAEFKHKRGKSLYEVDVASGGKVMEVKIDADLGTVLSSTEEKKEHDKD</sequence>
<evidence type="ECO:0000256" key="1">
    <source>
        <dbReference type="SAM" id="SignalP"/>
    </source>
</evidence>
<evidence type="ECO:0000313" key="4">
    <source>
        <dbReference type="Proteomes" id="UP001596045"/>
    </source>
</evidence>
<keyword evidence="4" id="KW-1185">Reference proteome</keyword>
<accession>A0ABW0MD68</accession>
<name>A0ABW0MD68_9BURK</name>
<feature type="domain" description="PepSY" evidence="2">
    <location>
        <begin position="38"/>
        <end position="95"/>
    </location>
</feature>
<gene>
    <name evidence="3" type="ORF">ACFPM8_17595</name>
</gene>
<dbReference type="RefSeq" id="WP_378999385.1">
    <property type="nucleotide sequence ID" value="NZ_JBHSMT010000028.1"/>
</dbReference>
<reference evidence="4" key="1">
    <citation type="journal article" date="2019" name="Int. J. Syst. Evol. Microbiol.">
        <title>The Global Catalogue of Microorganisms (GCM) 10K type strain sequencing project: providing services to taxonomists for standard genome sequencing and annotation.</title>
        <authorList>
            <consortium name="The Broad Institute Genomics Platform"/>
            <consortium name="The Broad Institute Genome Sequencing Center for Infectious Disease"/>
            <person name="Wu L."/>
            <person name="Ma J."/>
        </authorList>
    </citation>
    <scope>NUCLEOTIDE SEQUENCE [LARGE SCALE GENOMIC DNA]</scope>
    <source>
        <strain evidence="4">JCM 17066</strain>
    </source>
</reference>
<organism evidence="3 4">
    <name type="scientific">Paraherbaspirillum soli</name>
    <dbReference type="NCBI Taxonomy" id="631222"/>
    <lineage>
        <taxon>Bacteria</taxon>
        <taxon>Pseudomonadati</taxon>
        <taxon>Pseudomonadota</taxon>
        <taxon>Betaproteobacteria</taxon>
        <taxon>Burkholderiales</taxon>
        <taxon>Oxalobacteraceae</taxon>
        <taxon>Paraherbaspirillum</taxon>
    </lineage>
</organism>
<proteinExistence type="predicted"/>
<dbReference type="EMBL" id="JBHSMT010000028">
    <property type="protein sequence ID" value="MFC5475779.1"/>
    <property type="molecule type" value="Genomic_DNA"/>
</dbReference>
<feature type="chain" id="PRO_5046006814" evidence="1">
    <location>
        <begin position="24"/>
        <end position="105"/>
    </location>
</feature>
<dbReference type="Proteomes" id="UP001596045">
    <property type="component" value="Unassembled WGS sequence"/>
</dbReference>
<dbReference type="InterPro" id="IPR025711">
    <property type="entry name" value="PepSY"/>
</dbReference>
<evidence type="ECO:0000259" key="2">
    <source>
        <dbReference type="Pfam" id="PF03413"/>
    </source>
</evidence>
<protein>
    <submittedName>
        <fullName evidence="3">PepSY domain-containing protein</fullName>
    </submittedName>
</protein>
<dbReference type="Pfam" id="PF03413">
    <property type="entry name" value="PepSY"/>
    <property type="match status" value="1"/>
</dbReference>
<dbReference type="Gene3D" id="3.10.450.40">
    <property type="match status" value="1"/>
</dbReference>